<dbReference type="Proteomes" id="UP000219564">
    <property type="component" value="Unassembled WGS sequence"/>
</dbReference>
<keyword evidence="4 6" id="KW-0694">RNA-binding</keyword>
<dbReference type="NCBIfam" id="TIGR00202">
    <property type="entry name" value="csrA"/>
    <property type="match status" value="1"/>
</dbReference>
<organism evidence="7 8">
    <name type="scientific">Pseudomonas lundensis</name>
    <dbReference type="NCBI Taxonomy" id="86185"/>
    <lineage>
        <taxon>Bacteria</taxon>
        <taxon>Pseudomonadati</taxon>
        <taxon>Pseudomonadota</taxon>
        <taxon>Gammaproteobacteria</taxon>
        <taxon>Pseudomonadales</taxon>
        <taxon>Pseudomonadaceae</taxon>
        <taxon>Pseudomonas</taxon>
    </lineage>
</organism>
<evidence type="ECO:0000256" key="5">
    <source>
        <dbReference type="ARBA" id="ARBA00023159"/>
    </source>
</evidence>
<keyword evidence="5 6" id="KW-0010">Activator</keyword>
<dbReference type="PANTHER" id="PTHR34984">
    <property type="entry name" value="CARBON STORAGE REGULATOR"/>
    <property type="match status" value="1"/>
</dbReference>
<dbReference type="GO" id="GO:0005829">
    <property type="term" value="C:cytosol"/>
    <property type="evidence" value="ECO:0007669"/>
    <property type="project" value="TreeGrafter"/>
</dbReference>
<dbReference type="GO" id="GO:0048027">
    <property type="term" value="F:mRNA 5'-UTR binding"/>
    <property type="evidence" value="ECO:0007669"/>
    <property type="project" value="UniProtKB-UniRule"/>
</dbReference>
<comment type="subcellular location">
    <subcellularLocation>
        <location evidence="6">Cytoplasm</location>
    </subcellularLocation>
</comment>
<evidence type="ECO:0000256" key="4">
    <source>
        <dbReference type="ARBA" id="ARBA00022884"/>
    </source>
</evidence>
<name>A0AAX2H8U1_9PSED</name>
<dbReference type="Pfam" id="PF02599">
    <property type="entry name" value="CsrA"/>
    <property type="match status" value="1"/>
</dbReference>
<comment type="subunit">
    <text evidence="6">Homodimer; the beta-strands of each monomer intercalate to form a hydrophobic core, while the alpha-helices form wings that extend away from the core.</text>
</comment>
<evidence type="ECO:0000256" key="6">
    <source>
        <dbReference type="HAMAP-Rule" id="MF_00167"/>
    </source>
</evidence>
<accession>A0AAX2H8U1</accession>
<proteinExistence type="inferred from homology"/>
<dbReference type="FunFam" id="2.60.40.4380:FF:000002">
    <property type="entry name" value="Translational regulator CsrA"/>
    <property type="match status" value="1"/>
</dbReference>
<evidence type="ECO:0000313" key="7">
    <source>
        <dbReference type="EMBL" id="SOB52281.1"/>
    </source>
</evidence>
<dbReference type="SUPFAM" id="SSF117130">
    <property type="entry name" value="CsrA-like"/>
    <property type="match status" value="1"/>
</dbReference>
<evidence type="ECO:0000256" key="1">
    <source>
        <dbReference type="ARBA" id="ARBA00022490"/>
    </source>
</evidence>
<evidence type="ECO:0000313" key="8">
    <source>
        <dbReference type="Proteomes" id="UP000219564"/>
    </source>
</evidence>
<evidence type="ECO:0000256" key="2">
    <source>
        <dbReference type="ARBA" id="ARBA00022491"/>
    </source>
</evidence>
<comment type="caution">
    <text evidence="7">The sequence shown here is derived from an EMBL/GenBank/DDBJ whole genome shotgun (WGS) entry which is preliminary data.</text>
</comment>
<gene>
    <name evidence="6" type="primary">csrA</name>
    <name evidence="7" type="ORF">PLUA15_230024</name>
</gene>
<evidence type="ECO:0000256" key="3">
    <source>
        <dbReference type="ARBA" id="ARBA00022845"/>
    </source>
</evidence>
<dbReference type="InterPro" id="IPR003751">
    <property type="entry name" value="CsrA"/>
</dbReference>
<dbReference type="Gene3D" id="2.60.40.4380">
    <property type="entry name" value="Translational regulator CsrA"/>
    <property type="match status" value="1"/>
</dbReference>
<dbReference type="GO" id="GO:0006402">
    <property type="term" value="P:mRNA catabolic process"/>
    <property type="evidence" value="ECO:0007669"/>
    <property type="project" value="InterPro"/>
</dbReference>
<reference evidence="7 8" key="1">
    <citation type="submission" date="2017-08" db="EMBL/GenBank/DDBJ databases">
        <authorList>
            <person name="Chaillou S."/>
        </authorList>
    </citation>
    <scope>NUCLEOTIDE SEQUENCE [LARGE SCALE GENOMIC DNA]</scope>
    <source>
        <strain evidence="7 8">MFPA15A1205</strain>
    </source>
</reference>
<dbReference type="PANTHER" id="PTHR34984:SF1">
    <property type="entry name" value="CARBON STORAGE REGULATOR"/>
    <property type="match status" value="1"/>
</dbReference>
<keyword evidence="3 6" id="KW-0810">Translation regulation</keyword>
<dbReference type="GO" id="GO:0045948">
    <property type="term" value="P:positive regulation of translational initiation"/>
    <property type="evidence" value="ECO:0007669"/>
    <property type="project" value="UniProtKB-UniRule"/>
</dbReference>
<dbReference type="NCBIfam" id="NF002469">
    <property type="entry name" value="PRK01712.1"/>
    <property type="match status" value="1"/>
</dbReference>
<dbReference type="InterPro" id="IPR036107">
    <property type="entry name" value="CsrA_sf"/>
</dbReference>
<sequence>MFLRDAVLMPTHQAEMSAMLILSRSVGEYISINQDITVRIVAVNGNHVRLGIEAPKDVSVHRAEVYERIRQQQGAAVSIHTARKR</sequence>
<dbReference type="GO" id="GO:0006109">
    <property type="term" value="P:regulation of carbohydrate metabolic process"/>
    <property type="evidence" value="ECO:0007669"/>
    <property type="project" value="UniProtKB-UniRule"/>
</dbReference>
<comment type="similarity">
    <text evidence="6">Belongs to the CsrA/RsmA family.</text>
</comment>
<keyword evidence="1 6" id="KW-0963">Cytoplasm</keyword>
<comment type="function">
    <text evidence="6">A key translational regulator that binds mRNA to regulate translation initiation and/or mRNA stability. Mediates global changes in gene expression, shifting from rapid growth to stress survival by linking envelope stress, the stringent response and the catabolite repression systems. Usually binds in the 5'-UTR; binding at or near the Shine-Dalgarno sequence prevents ribosome-binding, repressing translation, binding elsewhere in the 5'-UTR can activate translation and/or stabilize the mRNA. Its function is antagonized by small RNA(s).</text>
</comment>
<keyword evidence="2 6" id="KW-0678">Repressor</keyword>
<dbReference type="GO" id="GO:0045947">
    <property type="term" value="P:negative regulation of translational initiation"/>
    <property type="evidence" value="ECO:0007669"/>
    <property type="project" value="UniProtKB-UniRule"/>
</dbReference>
<dbReference type="AlphaFoldDB" id="A0AAX2H8U1"/>
<protein>
    <recommendedName>
        <fullName evidence="6">Translational regulator CsrA</fullName>
    </recommendedName>
    <alternativeName>
        <fullName evidence="6">Carbon storage regulator</fullName>
    </alternativeName>
</protein>
<dbReference type="EMBL" id="OBKZ01000016">
    <property type="protein sequence ID" value="SOB52281.1"/>
    <property type="molecule type" value="Genomic_DNA"/>
</dbReference>
<dbReference type="HAMAP" id="MF_00167">
    <property type="entry name" value="CsrA"/>
    <property type="match status" value="1"/>
</dbReference>